<evidence type="ECO:0000256" key="1">
    <source>
        <dbReference type="ARBA" id="ARBA00023015"/>
    </source>
</evidence>
<dbReference type="AlphaFoldDB" id="G3Y0Z4"/>
<dbReference type="CDD" id="cd12148">
    <property type="entry name" value="fungal_TF_MHR"/>
    <property type="match status" value="1"/>
</dbReference>
<dbReference type="HOGENOM" id="CLU_2072615_0_0_1"/>
<sequence>MAAGSPVERGFLSVFFAVCACASGLLPREPGAVGLVGIDYYQKALLLFWASSGEVFLEQAQCLGLLAVCSAGWNTVAQSWRLAGQAVRIAQDLGLHIASLVCPEIPVPLALLGSRFLG</sequence>
<evidence type="ECO:0000313" key="7">
    <source>
        <dbReference type="Proteomes" id="UP000009038"/>
    </source>
</evidence>
<keyword evidence="2" id="KW-0804">Transcription</keyword>
<accession>G3Y0Z4</accession>
<evidence type="ECO:0000256" key="2">
    <source>
        <dbReference type="ARBA" id="ARBA00023163"/>
    </source>
</evidence>
<name>G3Y0Z4_ASPNA</name>
<dbReference type="STRING" id="380704.G3Y0Z4"/>
<evidence type="ECO:0000259" key="5">
    <source>
        <dbReference type="Pfam" id="PF04082"/>
    </source>
</evidence>
<dbReference type="GO" id="GO:0006351">
    <property type="term" value="P:DNA-templated transcription"/>
    <property type="evidence" value="ECO:0007669"/>
    <property type="project" value="InterPro"/>
</dbReference>
<dbReference type="OrthoDB" id="6486656at2759"/>
<dbReference type="InterPro" id="IPR007219">
    <property type="entry name" value="XnlR_reg_dom"/>
</dbReference>
<dbReference type="GO" id="GO:0008270">
    <property type="term" value="F:zinc ion binding"/>
    <property type="evidence" value="ECO:0007669"/>
    <property type="project" value="InterPro"/>
</dbReference>
<dbReference type="Proteomes" id="UP000009038">
    <property type="component" value="Unassembled WGS sequence"/>
</dbReference>
<evidence type="ECO:0000256" key="4">
    <source>
        <dbReference type="SAM" id="SignalP"/>
    </source>
</evidence>
<protein>
    <recommendedName>
        <fullName evidence="5">Xylanolytic transcriptional activator regulatory domain-containing protein</fullName>
    </recommendedName>
</protein>
<keyword evidence="3" id="KW-0539">Nucleus</keyword>
<reference evidence="6 7" key="1">
    <citation type="journal article" date="2011" name="Genome Res.">
        <title>Comparative genomics of citric-acid-producing Aspergillus niger ATCC 1015 versus enzyme-producing CBS 513.88.</title>
        <authorList>
            <person name="Andersen M.R."/>
            <person name="Salazar M.P."/>
            <person name="Schaap P.J."/>
            <person name="van de Vondervoort P.J."/>
            <person name="Culley D."/>
            <person name="Thykaer J."/>
            <person name="Frisvad J.C."/>
            <person name="Nielsen K.F."/>
            <person name="Albang R."/>
            <person name="Albermann K."/>
            <person name="Berka R.M."/>
            <person name="Braus G.H."/>
            <person name="Braus-Stromeyer S.A."/>
            <person name="Corrochano L.M."/>
            <person name="Dai Z."/>
            <person name="van Dijck P.W."/>
            <person name="Hofmann G."/>
            <person name="Lasure L.L."/>
            <person name="Magnuson J.K."/>
            <person name="Menke H."/>
            <person name="Meijer M."/>
            <person name="Meijer S.L."/>
            <person name="Nielsen J.B."/>
            <person name="Nielsen M.L."/>
            <person name="van Ooyen A.J."/>
            <person name="Pel H.J."/>
            <person name="Poulsen L."/>
            <person name="Samson R.A."/>
            <person name="Stam H."/>
            <person name="Tsang A."/>
            <person name="van den Brink J.M."/>
            <person name="Atkins A."/>
            <person name="Aerts A."/>
            <person name="Shapiro H."/>
            <person name="Pangilinan J."/>
            <person name="Salamov A."/>
            <person name="Lou Y."/>
            <person name="Lindquist E."/>
            <person name="Lucas S."/>
            <person name="Grimwood J."/>
            <person name="Grigoriev I.V."/>
            <person name="Kubicek C.P."/>
            <person name="Martinez D."/>
            <person name="van Peij N.N."/>
            <person name="Roubos J.A."/>
            <person name="Nielsen J."/>
            <person name="Baker S.E."/>
        </authorList>
    </citation>
    <scope>NUCLEOTIDE SEQUENCE [LARGE SCALE GENOMIC DNA]</scope>
    <source>
        <strain evidence="7">ATCC 1015 / CBS 113.46 / FGSC A1144 / LSHB Ac4 / NCTC 3858a / NRRL 328 / USDA 3528.7</strain>
    </source>
</reference>
<dbReference type="GO" id="GO:0003677">
    <property type="term" value="F:DNA binding"/>
    <property type="evidence" value="ECO:0007669"/>
    <property type="project" value="InterPro"/>
</dbReference>
<organism evidence="6 7">
    <name type="scientific">Aspergillus niger (strain ATCC 1015 / CBS 113.46 / FGSC A1144 / LSHB Ac4 / NCTC 3858a / NRRL 328 / USDA 3528.7)</name>
    <dbReference type="NCBI Taxonomy" id="380704"/>
    <lineage>
        <taxon>Eukaryota</taxon>
        <taxon>Fungi</taxon>
        <taxon>Dikarya</taxon>
        <taxon>Ascomycota</taxon>
        <taxon>Pezizomycotina</taxon>
        <taxon>Eurotiomycetes</taxon>
        <taxon>Eurotiomycetidae</taxon>
        <taxon>Eurotiales</taxon>
        <taxon>Aspergillaceae</taxon>
        <taxon>Aspergillus</taxon>
        <taxon>Aspergillus subgen. Circumdati</taxon>
    </lineage>
</organism>
<feature type="domain" description="Xylanolytic transcriptional activator regulatory" evidence="5">
    <location>
        <begin position="27"/>
        <end position="96"/>
    </location>
</feature>
<keyword evidence="1" id="KW-0805">Transcription regulation</keyword>
<keyword evidence="4" id="KW-0732">Signal</keyword>
<dbReference type="EMBL" id="ACJE01000010">
    <property type="protein sequence ID" value="EHA22542.1"/>
    <property type="molecule type" value="Genomic_DNA"/>
</dbReference>
<dbReference type="Pfam" id="PF04082">
    <property type="entry name" value="Fungal_trans"/>
    <property type="match status" value="1"/>
</dbReference>
<gene>
    <name evidence="6" type="ORF">ASPNIDRAFT_36588</name>
</gene>
<evidence type="ECO:0000313" key="6">
    <source>
        <dbReference type="EMBL" id="EHA22542.1"/>
    </source>
</evidence>
<feature type="signal peptide" evidence="4">
    <location>
        <begin position="1"/>
        <end position="22"/>
    </location>
</feature>
<feature type="chain" id="PRO_5003460141" description="Xylanolytic transcriptional activator regulatory domain-containing protein" evidence="4">
    <location>
        <begin position="23"/>
        <end position="118"/>
    </location>
</feature>
<comment type="caution">
    <text evidence="6">The sequence shown here is derived from an EMBL/GenBank/DDBJ whole genome shotgun (WGS) entry which is preliminary data.</text>
</comment>
<evidence type="ECO:0000256" key="3">
    <source>
        <dbReference type="ARBA" id="ARBA00023242"/>
    </source>
</evidence>
<proteinExistence type="predicted"/>